<dbReference type="Pfam" id="PF08241">
    <property type="entry name" value="Methyltransf_11"/>
    <property type="match status" value="1"/>
</dbReference>
<dbReference type="PANTHER" id="PTHR42912">
    <property type="entry name" value="METHYLTRANSFERASE"/>
    <property type="match status" value="1"/>
</dbReference>
<sequence>MRLPNRLTRAQRSNFWGLTAWGYAFWRSRSLSLLSGGAFSLAREERLFLGLCQPQAGQRWLDMGSSTGFYAGALARRGCRVDALDLSPSMLHEAARREPYPQIRWHILNAEDTGLEVASYDGVTVGATLNETAHPAELLREAERLLRPRGQLWLMYVAHSGGWGQRLLAQLGGLTFPDLTWIERQVPSLRLKHAVRFGRVEFALLQKESA</sequence>
<evidence type="ECO:0000313" key="3">
    <source>
        <dbReference type="Proteomes" id="UP001458946"/>
    </source>
</evidence>
<dbReference type="CDD" id="cd02440">
    <property type="entry name" value="AdoMet_MTases"/>
    <property type="match status" value="1"/>
</dbReference>
<comment type="caution">
    <text evidence="2">The sequence shown here is derived from an EMBL/GenBank/DDBJ whole genome shotgun (WGS) entry which is preliminary data.</text>
</comment>
<keyword evidence="3" id="KW-1185">Reference proteome</keyword>
<dbReference type="EMBL" id="BAABRN010000015">
    <property type="protein sequence ID" value="GAA5501901.1"/>
    <property type="molecule type" value="Genomic_DNA"/>
</dbReference>
<proteinExistence type="predicted"/>
<dbReference type="PANTHER" id="PTHR42912:SF93">
    <property type="entry name" value="N6-ADENOSINE-METHYLTRANSFERASE TMT1A"/>
    <property type="match status" value="1"/>
</dbReference>
<evidence type="ECO:0000259" key="1">
    <source>
        <dbReference type="Pfam" id="PF08241"/>
    </source>
</evidence>
<organism evidence="2 3">
    <name type="scientific">Deinococcus xinjiangensis</name>
    <dbReference type="NCBI Taxonomy" id="457454"/>
    <lineage>
        <taxon>Bacteria</taxon>
        <taxon>Thermotogati</taxon>
        <taxon>Deinococcota</taxon>
        <taxon>Deinococci</taxon>
        <taxon>Deinococcales</taxon>
        <taxon>Deinococcaceae</taxon>
        <taxon>Deinococcus</taxon>
    </lineage>
</organism>
<gene>
    <name evidence="2" type="primary">COQ5_1</name>
    <name evidence="2" type="ORF">Dxin01_01640</name>
</gene>
<name>A0ABP9V9G0_9DEIO</name>
<keyword evidence="2" id="KW-0808">Transferase</keyword>
<protein>
    <submittedName>
        <fullName evidence="2">2-methoxy-6-polyprenyl-1,4-benzoquinol methylase, mitochondrial</fullName>
    </submittedName>
</protein>
<evidence type="ECO:0000313" key="2">
    <source>
        <dbReference type="EMBL" id="GAA5501901.1"/>
    </source>
</evidence>
<keyword evidence="2" id="KW-0489">Methyltransferase</keyword>
<dbReference type="InterPro" id="IPR029063">
    <property type="entry name" value="SAM-dependent_MTases_sf"/>
</dbReference>
<reference evidence="2 3" key="1">
    <citation type="submission" date="2024-02" db="EMBL/GenBank/DDBJ databases">
        <title>Deinococcus xinjiangensis NBRC 107630.</title>
        <authorList>
            <person name="Ichikawa N."/>
            <person name="Katano-Makiyama Y."/>
            <person name="Hidaka K."/>
        </authorList>
    </citation>
    <scope>NUCLEOTIDE SEQUENCE [LARGE SCALE GENOMIC DNA]</scope>
    <source>
        <strain evidence="2 3">NBRC 107630</strain>
    </source>
</reference>
<dbReference type="GO" id="GO:0008168">
    <property type="term" value="F:methyltransferase activity"/>
    <property type="evidence" value="ECO:0007669"/>
    <property type="project" value="UniProtKB-KW"/>
</dbReference>
<dbReference type="InterPro" id="IPR050508">
    <property type="entry name" value="Methyltransf_Superfamily"/>
</dbReference>
<dbReference type="Gene3D" id="3.40.50.150">
    <property type="entry name" value="Vaccinia Virus protein VP39"/>
    <property type="match status" value="1"/>
</dbReference>
<dbReference type="RefSeq" id="WP_353541873.1">
    <property type="nucleotide sequence ID" value="NZ_BAABRN010000015.1"/>
</dbReference>
<dbReference type="GO" id="GO:0032259">
    <property type="term" value="P:methylation"/>
    <property type="evidence" value="ECO:0007669"/>
    <property type="project" value="UniProtKB-KW"/>
</dbReference>
<feature type="domain" description="Methyltransferase type 11" evidence="1">
    <location>
        <begin position="61"/>
        <end position="153"/>
    </location>
</feature>
<dbReference type="Proteomes" id="UP001458946">
    <property type="component" value="Unassembled WGS sequence"/>
</dbReference>
<dbReference type="InterPro" id="IPR013216">
    <property type="entry name" value="Methyltransf_11"/>
</dbReference>
<dbReference type="SUPFAM" id="SSF53335">
    <property type="entry name" value="S-adenosyl-L-methionine-dependent methyltransferases"/>
    <property type="match status" value="1"/>
</dbReference>
<accession>A0ABP9V9G0</accession>